<dbReference type="Proteomes" id="UP000235777">
    <property type="component" value="Unassembled WGS sequence"/>
</dbReference>
<protein>
    <submittedName>
        <fullName evidence="1">Uncharacterized protein</fullName>
    </submittedName>
</protein>
<keyword evidence="2" id="KW-1185">Reference proteome</keyword>
<comment type="caution">
    <text evidence="1">The sequence shown here is derived from an EMBL/GenBank/DDBJ whole genome shotgun (WGS) entry which is preliminary data.</text>
</comment>
<dbReference type="RefSeq" id="WP_018439145.1">
    <property type="nucleotide sequence ID" value="NZ_KB890164.1"/>
</dbReference>
<name>A0A2N7X1W0_9BURK</name>
<dbReference type="AlphaFoldDB" id="A0A2N7X1W0"/>
<reference evidence="1 2" key="1">
    <citation type="submission" date="2018-01" db="EMBL/GenBank/DDBJ databases">
        <title>Whole genome analyses suggest that Burkholderia sensu lato contains two further novel genera in the rhizoxinica-symbiotica group Mycetohabitans gen. nov., and Trinickia gen. nov.: implications for the evolution of diazotrophy and nodulation in the Burkholderiaceae.</title>
        <authorList>
            <person name="Estrada-de los Santos P."/>
            <person name="Palmer M."/>
            <person name="Chavez-Ramirez B."/>
            <person name="Beukes C."/>
            <person name="Steenkamp E.T."/>
            <person name="Hirsch A.M."/>
            <person name="Manyaka P."/>
            <person name="Maluk M."/>
            <person name="Lafos M."/>
            <person name="Crook M."/>
            <person name="Gross E."/>
            <person name="Simon M.F."/>
            <person name="Bueno dos Reis Junior F."/>
            <person name="Poole P.S."/>
            <person name="Venter S.N."/>
            <person name="James E.K."/>
        </authorList>
    </citation>
    <scope>NUCLEOTIDE SEQUENCE [LARGE SCALE GENOMIC DNA]</scope>
    <source>
        <strain evidence="1 2">JPY 581</strain>
    </source>
</reference>
<organism evidence="1 2">
    <name type="scientific">Trinickia symbiotica</name>
    <dbReference type="NCBI Taxonomy" id="863227"/>
    <lineage>
        <taxon>Bacteria</taxon>
        <taxon>Pseudomonadati</taxon>
        <taxon>Pseudomonadota</taxon>
        <taxon>Betaproteobacteria</taxon>
        <taxon>Burkholderiales</taxon>
        <taxon>Burkholderiaceae</taxon>
        <taxon>Trinickia</taxon>
    </lineage>
</organism>
<dbReference type="EMBL" id="PNYC01000010">
    <property type="protein sequence ID" value="PMS35604.1"/>
    <property type="molecule type" value="Genomic_DNA"/>
</dbReference>
<dbReference type="OrthoDB" id="9074022at2"/>
<sequence>MSRSSTDTLAIGLGTCDVAVGRRRRSWLRRAARDAAPSAVRIVEIESALRYTDAGLFDAFGRALDDASTDASTDAEGGSPSSVEARTGPRRAAIVLDDFWGRHAILRGDFRSLRARDLDEVAGAYFADTFGVDGETLIVRWQVQPGGRTLFASALPRALIEGIREKSAEARVDVASIVLALPRILNRVRSAIGGGDGWLLVATDTLLHAVTIGKGGWSAYDTERVFRDGAEEGDAGAHAVADAARQIFERSAAARGAECGVYLCGLALDPEPFERSFARFTALHAHMSSAPPALGLMELAT</sequence>
<gene>
    <name evidence="1" type="ORF">C0Z20_17075</name>
</gene>
<evidence type="ECO:0000313" key="1">
    <source>
        <dbReference type="EMBL" id="PMS35604.1"/>
    </source>
</evidence>
<proteinExistence type="predicted"/>
<dbReference type="STRING" id="863227.GCA_000373005_00633"/>
<accession>A0A2N7X1W0</accession>
<evidence type="ECO:0000313" key="2">
    <source>
        <dbReference type="Proteomes" id="UP000235777"/>
    </source>
</evidence>